<evidence type="ECO:0000313" key="9">
    <source>
        <dbReference type="Proteomes" id="UP000537592"/>
    </source>
</evidence>
<dbReference type="GO" id="GO:0071949">
    <property type="term" value="F:FAD binding"/>
    <property type="evidence" value="ECO:0007669"/>
    <property type="project" value="InterPro"/>
</dbReference>
<gene>
    <name evidence="8" type="ORF">FHS81_000100</name>
</gene>
<evidence type="ECO:0000256" key="4">
    <source>
        <dbReference type="ARBA" id="ARBA00023002"/>
    </source>
</evidence>
<dbReference type="EC" id="1.14.13.1" evidence="8"/>
<dbReference type="Gene3D" id="3.50.50.60">
    <property type="entry name" value="FAD/NAD(P)-binding domain"/>
    <property type="match status" value="1"/>
</dbReference>
<dbReference type="PANTHER" id="PTHR13789">
    <property type="entry name" value="MONOOXYGENASE"/>
    <property type="match status" value="1"/>
</dbReference>
<evidence type="ECO:0000259" key="7">
    <source>
        <dbReference type="Pfam" id="PF01494"/>
    </source>
</evidence>
<evidence type="ECO:0000313" key="8">
    <source>
        <dbReference type="EMBL" id="MBB3808046.1"/>
    </source>
</evidence>
<dbReference type="PRINTS" id="PR00420">
    <property type="entry name" value="RNGMNOXGNASE"/>
</dbReference>
<dbReference type="GO" id="GO:0018658">
    <property type="term" value="F:salicylate 1-monooxygenase activity"/>
    <property type="evidence" value="ECO:0007669"/>
    <property type="project" value="UniProtKB-EC"/>
</dbReference>
<dbReference type="Pfam" id="PF01494">
    <property type="entry name" value="FAD_binding_3"/>
    <property type="match status" value="1"/>
</dbReference>
<keyword evidence="5" id="KW-0503">Monooxygenase</keyword>
<feature type="domain" description="FAD-binding" evidence="7">
    <location>
        <begin position="7"/>
        <end position="359"/>
    </location>
</feature>
<evidence type="ECO:0000256" key="1">
    <source>
        <dbReference type="ARBA" id="ARBA00001974"/>
    </source>
</evidence>
<keyword evidence="6" id="KW-1133">Transmembrane helix</keyword>
<organism evidence="8 9">
    <name type="scientific">Pseudochelatococcus contaminans</name>
    <dbReference type="NCBI Taxonomy" id="1538103"/>
    <lineage>
        <taxon>Bacteria</taxon>
        <taxon>Pseudomonadati</taxon>
        <taxon>Pseudomonadota</taxon>
        <taxon>Alphaproteobacteria</taxon>
        <taxon>Hyphomicrobiales</taxon>
        <taxon>Chelatococcaceae</taxon>
        <taxon>Pseudochelatococcus</taxon>
    </lineage>
</organism>
<protein>
    <submittedName>
        <fullName evidence="8">Salicylate hydroxylase</fullName>
        <ecNumber evidence="8">1.14.13.1</ecNumber>
    </submittedName>
</protein>
<evidence type="ECO:0000256" key="6">
    <source>
        <dbReference type="SAM" id="Phobius"/>
    </source>
</evidence>
<sequence>MSHSSESVVVAGAGIGGLTIALMLARRGISVTVLEKRTALVEAGAGIQLSPNASRCLIDIGLGPALARRAVEPEQLVVRSLKNGKTLGGMPLGRTARDRYGAPYWVILRADLHGVLLDAVRSEPNVQLLVGRDVVGVRDGVDHAEITYRSAGDTEQILHAPLLVGADGVRSKLRSAIGNAEPPRFRNFEAWRCVVPAQSVPPSLAEKQSTLWLGSQAHIVSYPVSGGENWNIVVIVPARLPVEGWGLPMERDRFEALLATLRGDDLADLRTLLRAAESWRLWSLHDALPATRWSLRHATLLGDAAHPVLPFMAQGGALAIEDAAVLVRALAAHQGDTPAALAAYEAARHPRARQVMEQSRSNSRSFHFSGIPAFVRNAVLGRWKGEQFLARYDWLYGWKPD</sequence>
<dbReference type="InterPro" id="IPR050493">
    <property type="entry name" value="FAD-dep_Monooxygenase_BioMet"/>
</dbReference>
<feature type="transmembrane region" description="Helical" evidence="6">
    <location>
        <begin position="7"/>
        <end position="25"/>
    </location>
</feature>
<evidence type="ECO:0000256" key="5">
    <source>
        <dbReference type="ARBA" id="ARBA00023033"/>
    </source>
</evidence>
<evidence type="ECO:0000256" key="2">
    <source>
        <dbReference type="ARBA" id="ARBA00022630"/>
    </source>
</evidence>
<keyword evidence="4 8" id="KW-0560">Oxidoreductase</keyword>
<evidence type="ECO:0000256" key="3">
    <source>
        <dbReference type="ARBA" id="ARBA00022827"/>
    </source>
</evidence>
<keyword evidence="6" id="KW-0812">Transmembrane</keyword>
<comment type="cofactor">
    <cofactor evidence="1">
        <name>FAD</name>
        <dbReference type="ChEBI" id="CHEBI:57692"/>
    </cofactor>
</comment>
<dbReference type="Proteomes" id="UP000537592">
    <property type="component" value="Unassembled WGS sequence"/>
</dbReference>
<comment type="caution">
    <text evidence="8">The sequence shown here is derived from an EMBL/GenBank/DDBJ whole genome shotgun (WGS) entry which is preliminary data.</text>
</comment>
<dbReference type="RefSeq" id="WP_183750094.1">
    <property type="nucleotide sequence ID" value="NZ_JACICC010000001.1"/>
</dbReference>
<keyword evidence="2" id="KW-0285">Flavoprotein</keyword>
<dbReference type="PANTHER" id="PTHR13789:SF318">
    <property type="entry name" value="GERANYLGERANYL DIPHOSPHATE REDUCTASE"/>
    <property type="match status" value="1"/>
</dbReference>
<accession>A0A7W5Z118</accession>
<proteinExistence type="predicted"/>
<keyword evidence="6" id="KW-0472">Membrane</keyword>
<dbReference type="EMBL" id="JACICC010000001">
    <property type="protein sequence ID" value="MBB3808046.1"/>
    <property type="molecule type" value="Genomic_DNA"/>
</dbReference>
<dbReference type="AlphaFoldDB" id="A0A7W5Z118"/>
<dbReference type="SUPFAM" id="SSF54373">
    <property type="entry name" value="FAD-linked reductases, C-terminal domain"/>
    <property type="match status" value="1"/>
</dbReference>
<dbReference type="SUPFAM" id="SSF51905">
    <property type="entry name" value="FAD/NAD(P)-binding domain"/>
    <property type="match status" value="1"/>
</dbReference>
<keyword evidence="3" id="KW-0274">FAD</keyword>
<dbReference type="InterPro" id="IPR036188">
    <property type="entry name" value="FAD/NAD-bd_sf"/>
</dbReference>
<dbReference type="InterPro" id="IPR002938">
    <property type="entry name" value="FAD-bd"/>
</dbReference>
<name>A0A7W5Z118_9HYPH</name>
<reference evidence="8 9" key="1">
    <citation type="submission" date="2020-08" db="EMBL/GenBank/DDBJ databases">
        <title>Genomic Encyclopedia of Type Strains, Phase IV (KMG-IV): sequencing the most valuable type-strain genomes for metagenomic binning, comparative biology and taxonomic classification.</title>
        <authorList>
            <person name="Goeker M."/>
        </authorList>
    </citation>
    <scope>NUCLEOTIDE SEQUENCE [LARGE SCALE GENOMIC DNA]</scope>
    <source>
        <strain evidence="8 9">DSM 28760</strain>
    </source>
</reference>
<keyword evidence="9" id="KW-1185">Reference proteome</keyword>